<gene>
    <name evidence="1" type="ORF">R1flu_028962</name>
</gene>
<keyword evidence="2" id="KW-1185">Reference proteome</keyword>
<dbReference type="EMBL" id="JBHFFA010000008">
    <property type="protein sequence ID" value="KAL2610389.1"/>
    <property type="molecule type" value="Genomic_DNA"/>
</dbReference>
<accession>A0ABD1XN60</accession>
<organism evidence="1 2">
    <name type="scientific">Riccia fluitans</name>
    <dbReference type="NCBI Taxonomy" id="41844"/>
    <lineage>
        <taxon>Eukaryota</taxon>
        <taxon>Viridiplantae</taxon>
        <taxon>Streptophyta</taxon>
        <taxon>Embryophyta</taxon>
        <taxon>Marchantiophyta</taxon>
        <taxon>Marchantiopsida</taxon>
        <taxon>Marchantiidae</taxon>
        <taxon>Marchantiales</taxon>
        <taxon>Ricciaceae</taxon>
        <taxon>Riccia</taxon>
    </lineage>
</organism>
<evidence type="ECO:0000313" key="2">
    <source>
        <dbReference type="Proteomes" id="UP001605036"/>
    </source>
</evidence>
<dbReference type="Proteomes" id="UP001605036">
    <property type="component" value="Unassembled WGS sequence"/>
</dbReference>
<evidence type="ECO:0000313" key="1">
    <source>
        <dbReference type="EMBL" id="KAL2610389.1"/>
    </source>
</evidence>
<dbReference type="AlphaFoldDB" id="A0ABD1XN60"/>
<sequence>MNQRGPKSKPVVEGDENKTSCAEVADSLPRFSLVYAHFRHVSICISGILQHYTTLALRLFFQEGRKPFSPAVVKVAEDDAFRVNDRQKTDLEFRRERDLS</sequence>
<proteinExistence type="predicted"/>
<comment type="caution">
    <text evidence="1">The sequence shown here is derived from an EMBL/GenBank/DDBJ whole genome shotgun (WGS) entry which is preliminary data.</text>
</comment>
<name>A0ABD1XN60_9MARC</name>
<protein>
    <submittedName>
        <fullName evidence="1">Uncharacterized protein</fullName>
    </submittedName>
</protein>
<reference evidence="1 2" key="1">
    <citation type="submission" date="2024-09" db="EMBL/GenBank/DDBJ databases">
        <title>Chromosome-scale assembly of Riccia fluitans.</title>
        <authorList>
            <person name="Paukszto L."/>
            <person name="Sawicki J."/>
            <person name="Karawczyk K."/>
            <person name="Piernik-Szablinska J."/>
            <person name="Szczecinska M."/>
            <person name="Mazdziarz M."/>
        </authorList>
    </citation>
    <scope>NUCLEOTIDE SEQUENCE [LARGE SCALE GENOMIC DNA]</scope>
    <source>
        <strain evidence="1">Rf_01</strain>
        <tissue evidence="1">Aerial parts of the thallus</tissue>
    </source>
</reference>